<feature type="domain" description="PI3K/PI4K catalytic" evidence="6">
    <location>
        <begin position="426"/>
        <end position="696"/>
    </location>
</feature>
<evidence type="ECO:0000256" key="5">
    <source>
        <dbReference type="SAM" id="MobiDB-lite"/>
    </source>
</evidence>
<evidence type="ECO:0000256" key="2">
    <source>
        <dbReference type="ARBA" id="ARBA00012169"/>
    </source>
</evidence>
<dbReference type="EC" id="2.7.1.67" evidence="2"/>
<dbReference type="SMART" id="SM00146">
    <property type="entry name" value="PI3Kc"/>
    <property type="match status" value="1"/>
</dbReference>
<dbReference type="InterPro" id="IPR011009">
    <property type="entry name" value="Kinase-like_dom_sf"/>
</dbReference>
<keyword evidence="4" id="KW-0418">Kinase</keyword>
<dbReference type="AlphaFoldDB" id="A0A7S3E8B4"/>
<evidence type="ECO:0000256" key="3">
    <source>
        <dbReference type="ARBA" id="ARBA00022679"/>
    </source>
</evidence>
<feature type="region of interest" description="Disordered" evidence="5">
    <location>
        <begin position="133"/>
        <end position="166"/>
    </location>
</feature>
<comment type="catalytic activity">
    <reaction evidence="1">
        <text>a 1,2-diacyl-sn-glycero-3-phospho-(1D-myo-inositol) + ATP = a 1,2-diacyl-sn-glycero-3-phospho-(1D-myo-inositol 4-phosphate) + ADP + H(+)</text>
        <dbReference type="Rhea" id="RHEA:19877"/>
        <dbReference type="ChEBI" id="CHEBI:15378"/>
        <dbReference type="ChEBI" id="CHEBI:30616"/>
        <dbReference type="ChEBI" id="CHEBI:57880"/>
        <dbReference type="ChEBI" id="CHEBI:58178"/>
        <dbReference type="ChEBI" id="CHEBI:456216"/>
        <dbReference type="EC" id="2.7.1.67"/>
    </reaction>
</comment>
<keyword evidence="3" id="KW-0808">Transferase</keyword>
<dbReference type="SUPFAM" id="SSF56112">
    <property type="entry name" value="Protein kinase-like (PK-like)"/>
    <property type="match status" value="1"/>
</dbReference>
<dbReference type="Pfam" id="PF00454">
    <property type="entry name" value="PI3_PI4_kinase"/>
    <property type="match status" value="1"/>
</dbReference>
<sequence length="712" mass="79937">MEAKLVSEDSRALLNELFESEQLGVQALVKKLFRYRSFPLVVDYLLSELYRRPTAEIEALLFQISLLASESLDTQDFLFKKCSESLHFAVKTVLFLNSRVIDEALVDTLEKQEQAIAQKCIVYAAKGASMINSTDGRGNSTRSRGSSGSRNMKRHSASETGKRTLNLESYRTALGKRPLSEGPGPLPDSVEHIASGMIDISLDENAARRKLYVEDSVQFATMLSAASDGLRQLQSDAERRDYLERRIHSLNRLLMKRVVSRRQRDSQRLDRKKPILVSYSDCQRCIHFPSTSGHEKPLRILRILTDKFQLLHSRERAPVVIWLEAIESTLESCYDENIYREDELLTADRQKLELIRMNAEISSVKTLASPVARGNDSIGLRPGEEATNETSSDGESDALEVGQVRGDALQHAERSADDLRALVFGPSWETEQSEAGRVSPFGMFPGYRLVRVISKAGDDLRQEVFALQFVRCFKNIFNEARLGSLGLTDYLVQSVTADSGIVEVVPDCVSIHSLKTKVPGFTSLLDYFVKLYGDLGSMSLEKAQMRFAESLAGYSLVCYFGSISDRHNGNILITADGALVHVDFGYMFANSPGAIEFEQAPFKFTAEYVEVLNGCGSQCYEYFANLFVDGFFAARQHCERILSLVQCIEGTNLPCVGDGEESISDNLREKFCLGESDEQCRRVAMELIESSRENWTTVKYDEYQFVTNGYMK</sequence>
<feature type="region of interest" description="Disordered" evidence="5">
    <location>
        <begin position="375"/>
        <end position="397"/>
    </location>
</feature>
<evidence type="ECO:0000259" key="6">
    <source>
        <dbReference type="PROSITE" id="PS50290"/>
    </source>
</evidence>
<dbReference type="GO" id="GO:0004430">
    <property type="term" value="F:1-phosphatidylinositol 4-kinase activity"/>
    <property type="evidence" value="ECO:0007669"/>
    <property type="project" value="UniProtKB-EC"/>
</dbReference>
<proteinExistence type="predicted"/>
<protein>
    <recommendedName>
        <fullName evidence="2">1-phosphatidylinositol 4-kinase</fullName>
        <ecNumber evidence="2">2.7.1.67</ecNumber>
    </recommendedName>
</protein>
<dbReference type="GO" id="GO:0046854">
    <property type="term" value="P:phosphatidylinositol phosphate biosynthetic process"/>
    <property type="evidence" value="ECO:0007669"/>
    <property type="project" value="InterPro"/>
</dbReference>
<dbReference type="PANTHER" id="PTHR10048">
    <property type="entry name" value="PHOSPHATIDYLINOSITOL KINASE"/>
    <property type="match status" value="1"/>
</dbReference>
<feature type="compositionally biased region" description="Low complexity" evidence="5">
    <location>
        <begin position="133"/>
        <end position="150"/>
    </location>
</feature>
<dbReference type="Gene3D" id="3.30.1010.10">
    <property type="entry name" value="Phosphatidylinositol 3-kinase Catalytic Subunit, Chain A, domain 4"/>
    <property type="match status" value="1"/>
</dbReference>
<dbReference type="GO" id="GO:0005737">
    <property type="term" value="C:cytoplasm"/>
    <property type="evidence" value="ECO:0007669"/>
    <property type="project" value="TreeGrafter"/>
</dbReference>
<dbReference type="InterPro" id="IPR015433">
    <property type="entry name" value="PI3/4_kinase"/>
</dbReference>
<dbReference type="InterPro" id="IPR000403">
    <property type="entry name" value="PI3/4_kinase_cat_dom"/>
</dbReference>
<organism evidence="7">
    <name type="scientific">Rhodosorus marinus</name>
    <dbReference type="NCBI Taxonomy" id="101924"/>
    <lineage>
        <taxon>Eukaryota</taxon>
        <taxon>Rhodophyta</taxon>
        <taxon>Stylonematophyceae</taxon>
        <taxon>Stylonematales</taxon>
        <taxon>Stylonemataceae</taxon>
        <taxon>Rhodosorus</taxon>
    </lineage>
</organism>
<evidence type="ECO:0000313" key="7">
    <source>
        <dbReference type="EMBL" id="CAE0035481.1"/>
    </source>
</evidence>
<name>A0A7S3E8B4_9RHOD</name>
<gene>
    <name evidence="7" type="ORF">RMAR00112_LOCUS3427</name>
</gene>
<dbReference type="GO" id="GO:0016020">
    <property type="term" value="C:membrane"/>
    <property type="evidence" value="ECO:0007669"/>
    <property type="project" value="TreeGrafter"/>
</dbReference>
<dbReference type="Gene3D" id="1.10.1070.11">
    <property type="entry name" value="Phosphatidylinositol 3-/4-kinase, catalytic domain"/>
    <property type="match status" value="1"/>
</dbReference>
<dbReference type="PANTHER" id="PTHR10048:SF22">
    <property type="entry name" value="PHOSPHATIDYLINOSITOL 4-KINASE BETA"/>
    <property type="match status" value="1"/>
</dbReference>
<reference evidence="7" key="1">
    <citation type="submission" date="2021-01" db="EMBL/GenBank/DDBJ databases">
        <authorList>
            <person name="Corre E."/>
            <person name="Pelletier E."/>
            <person name="Niang G."/>
            <person name="Scheremetjew M."/>
            <person name="Finn R."/>
            <person name="Kale V."/>
            <person name="Holt S."/>
            <person name="Cochrane G."/>
            <person name="Meng A."/>
            <person name="Brown T."/>
            <person name="Cohen L."/>
        </authorList>
    </citation>
    <scope>NUCLEOTIDE SEQUENCE</scope>
    <source>
        <strain evidence="7">CCMP 769</strain>
    </source>
</reference>
<dbReference type="FunFam" id="1.10.1070.11:FF:000016">
    <property type="entry name" value="PIK1p Phosphatidylinositol 4-kinase"/>
    <property type="match status" value="1"/>
</dbReference>
<evidence type="ECO:0000256" key="4">
    <source>
        <dbReference type="ARBA" id="ARBA00022777"/>
    </source>
</evidence>
<dbReference type="PROSITE" id="PS50290">
    <property type="entry name" value="PI3_4_KINASE_3"/>
    <property type="match status" value="1"/>
</dbReference>
<dbReference type="InterPro" id="IPR036940">
    <property type="entry name" value="PI3/4_kinase_cat_sf"/>
</dbReference>
<dbReference type="EMBL" id="HBHW01004660">
    <property type="protein sequence ID" value="CAE0035481.1"/>
    <property type="molecule type" value="Transcribed_RNA"/>
</dbReference>
<dbReference type="GO" id="GO:0048015">
    <property type="term" value="P:phosphatidylinositol-mediated signaling"/>
    <property type="evidence" value="ECO:0007669"/>
    <property type="project" value="TreeGrafter"/>
</dbReference>
<evidence type="ECO:0000256" key="1">
    <source>
        <dbReference type="ARBA" id="ARBA00001686"/>
    </source>
</evidence>
<accession>A0A7S3E8B4</accession>